<protein>
    <submittedName>
        <fullName evidence="1">Uncharacterized protein</fullName>
    </submittedName>
</protein>
<evidence type="ECO:0000313" key="1">
    <source>
        <dbReference type="EMBL" id="GAI85869.1"/>
    </source>
</evidence>
<feature type="non-terminal residue" evidence="1">
    <location>
        <position position="1"/>
    </location>
</feature>
<dbReference type="EMBL" id="BARW01006066">
    <property type="protein sequence ID" value="GAI85869.1"/>
    <property type="molecule type" value="Genomic_DNA"/>
</dbReference>
<gene>
    <name evidence="1" type="ORF">S12H4_12692</name>
</gene>
<organism evidence="1">
    <name type="scientific">marine sediment metagenome</name>
    <dbReference type="NCBI Taxonomy" id="412755"/>
    <lineage>
        <taxon>unclassified sequences</taxon>
        <taxon>metagenomes</taxon>
        <taxon>ecological metagenomes</taxon>
    </lineage>
</organism>
<reference evidence="1" key="1">
    <citation type="journal article" date="2014" name="Front. Microbiol.">
        <title>High frequency of phylogenetically diverse reductive dehalogenase-homologous genes in deep subseafloor sedimentary metagenomes.</title>
        <authorList>
            <person name="Kawai M."/>
            <person name="Futagami T."/>
            <person name="Toyoda A."/>
            <person name="Takaki Y."/>
            <person name="Nishi S."/>
            <person name="Hori S."/>
            <person name="Arai W."/>
            <person name="Tsubouchi T."/>
            <person name="Morono Y."/>
            <person name="Uchiyama I."/>
            <person name="Ito T."/>
            <person name="Fujiyama A."/>
            <person name="Inagaki F."/>
            <person name="Takami H."/>
        </authorList>
    </citation>
    <scope>NUCLEOTIDE SEQUENCE</scope>
    <source>
        <strain evidence="1">Expedition CK06-06</strain>
    </source>
</reference>
<proteinExistence type="predicted"/>
<comment type="caution">
    <text evidence="1">The sequence shown here is derived from an EMBL/GenBank/DDBJ whole genome shotgun (WGS) entry which is preliminary data.</text>
</comment>
<accession>X1U0M7</accession>
<sequence length="30" mass="3173">VRMPDLLEGILSSLNNRISQGESSCGGLII</sequence>
<name>X1U0M7_9ZZZZ</name>
<dbReference type="AlphaFoldDB" id="X1U0M7"/>